<keyword evidence="7 10" id="KW-0472">Membrane</keyword>
<keyword evidence="12" id="KW-1185">Reference proteome</keyword>
<evidence type="ECO:0000256" key="2">
    <source>
        <dbReference type="ARBA" id="ARBA00022475"/>
    </source>
</evidence>
<dbReference type="GO" id="GO:0007165">
    <property type="term" value="P:signal transduction"/>
    <property type="evidence" value="ECO:0007669"/>
    <property type="project" value="UniProtKB-KW"/>
</dbReference>
<evidence type="ECO:0000256" key="4">
    <source>
        <dbReference type="ARBA" id="ARBA00022692"/>
    </source>
</evidence>
<dbReference type="Proteomes" id="UP001153712">
    <property type="component" value="Chromosome 2"/>
</dbReference>
<evidence type="ECO:0000256" key="7">
    <source>
        <dbReference type="ARBA" id="ARBA00023136"/>
    </source>
</evidence>
<dbReference type="PANTHER" id="PTHR21137">
    <property type="entry name" value="ODORANT RECEPTOR"/>
    <property type="match status" value="1"/>
</dbReference>
<dbReference type="InterPro" id="IPR004117">
    <property type="entry name" value="7tm6_olfct_rcpt"/>
</dbReference>
<gene>
    <name evidence="11" type="ORF">PHYEVI_LOCUS5467</name>
</gene>
<protein>
    <recommendedName>
        <fullName evidence="10">Odorant receptor</fullName>
    </recommendedName>
</protein>
<keyword evidence="3 10" id="KW-0716">Sensory transduction</keyword>
<feature type="transmembrane region" description="Helical" evidence="10">
    <location>
        <begin position="277"/>
        <end position="300"/>
    </location>
</feature>
<keyword evidence="4 10" id="KW-0812">Transmembrane</keyword>
<dbReference type="EMBL" id="OU900095">
    <property type="protein sequence ID" value="CAH1168893.1"/>
    <property type="molecule type" value="Genomic_DNA"/>
</dbReference>
<evidence type="ECO:0000256" key="1">
    <source>
        <dbReference type="ARBA" id="ARBA00004651"/>
    </source>
</evidence>
<dbReference type="GO" id="GO:0004984">
    <property type="term" value="F:olfactory receptor activity"/>
    <property type="evidence" value="ECO:0007669"/>
    <property type="project" value="InterPro"/>
</dbReference>
<keyword evidence="8 10" id="KW-0675">Receptor</keyword>
<evidence type="ECO:0000256" key="5">
    <source>
        <dbReference type="ARBA" id="ARBA00022725"/>
    </source>
</evidence>
<organism evidence="11 12">
    <name type="scientific">Phyllotreta striolata</name>
    <name type="common">Striped flea beetle</name>
    <name type="synonym">Crioceris striolata</name>
    <dbReference type="NCBI Taxonomy" id="444603"/>
    <lineage>
        <taxon>Eukaryota</taxon>
        <taxon>Metazoa</taxon>
        <taxon>Ecdysozoa</taxon>
        <taxon>Arthropoda</taxon>
        <taxon>Hexapoda</taxon>
        <taxon>Insecta</taxon>
        <taxon>Pterygota</taxon>
        <taxon>Neoptera</taxon>
        <taxon>Endopterygota</taxon>
        <taxon>Coleoptera</taxon>
        <taxon>Polyphaga</taxon>
        <taxon>Cucujiformia</taxon>
        <taxon>Chrysomeloidea</taxon>
        <taxon>Chrysomelidae</taxon>
        <taxon>Galerucinae</taxon>
        <taxon>Alticini</taxon>
        <taxon>Phyllotreta</taxon>
    </lineage>
</organism>
<evidence type="ECO:0000313" key="11">
    <source>
        <dbReference type="EMBL" id="CAH1168893.1"/>
    </source>
</evidence>
<evidence type="ECO:0000256" key="8">
    <source>
        <dbReference type="ARBA" id="ARBA00023170"/>
    </source>
</evidence>
<evidence type="ECO:0000256" key="10">
    <source>
        <dbReference type="RuleBase" id="RU351113"/>
    </source>
</evidence>
<dbReference type="PANTHER" id="PTHR21137:SF35">
    <property type="entry name" value="ODORANT RECEPTOR 19A-RELATED"/>
    <property type="match status" value="1"/>
</dbReference>
<feature type="transmembrane region" description="Helical" evidence="10">
    <location>
        <begin position="88"/>
        <end position="106"/>
    </location>
</feature>
<keyword evidence="2" id="KW-1003">Cell membrane</keyword>
<dbReference type="AlphaFoldDB" id="A0A9P0GUX1"/>
<evidence type="ECO:0000256" key="6">
    <source>
        <dbReference type="ARBA" id="ARBA00022989"/>
    </source>
</evidence>
<feature type="transmembrane region" description="Helical" evidence="10">
    <location>
        <begin position="140"/>
        <end position="162"/>
    </location>
</feature>
<dbReference type="OrthoDB" id="6814414at2759"/>
<evidence type="ECO:0000256" key="9">
    <source>
        <dbReference type="ARBA" id="ARBA00023224"/>
    </source>
</evidence>
<comment type="subcellular location">
    <subcellularLocation>
        <location evidence="1 10">Cell membrane</location>
        <topology evidence="1 10">Multi-pass membrane protein</topology>
    </subcellularLocation>
</comment>
<feature type="transmembrane region" description="Helical" evidence="10">
    <location>
        <begin position="58"/>
        <end position="82"/>
    </location>
</feature>
<keyword evidence="6 10" id="KW-1133">Transmembrane helix</keyword>
<feature type="transmembrane region" description="Helical" evidence="10">
    <location>
        <begin position="371"/>
        <end position="393"/>
    </location>
</feature>
<keyword evidence="9 10" id="KW-0807">Transducer</keyword>
<dbReference type="GO" id="GO:0005886">
    <property type="term" value="C:plasma membrane"/>
    <property type="evidence" value="ECO:0007669"/>
    <property type="project" value="UniProtKB-SubCell"/>
</dbReference>
<comment type="similarity">
    <text evidence="10">Belongs to the insect chemoreceptor superfamily. Heteromeric odorant receptor channel (TC 1.A.69) family.</text>
</comment>
<evidence type="ECO:0000256" key="3">
    <source>
        <dbReference type="ARBA" id="ARBA00022606"/>
    </source>
</evidence>
<dbReference type="Pfam" id="PF02949">
    <property type="entry name" value="7tm_6"/>
    <property type="match status" value="1"/>
</dbReference>
<dbReference type="GO" id="GO:0005549">
    <property type="term" value="F:odorant binding"/>
    <property type="evidence" value="ECO:0007669"/>
    <property type="project" value="InterPro"/>
</dbReference>
<proteinExistence type="inferred from homology"/>
<reference evidence="11" key="1">
    <citation type="submission" date="2022-01" db="EMBL/GenBank/DDBJ databases">
        <authorList>
            <person name="King R."/>
        </authorList>
    </citation>
    <scope>NUCLEOTIDE SEQUENCE</scope>
</reference>
<keyword evidence="5 10" id="KW-0552">Olfaction</keyword>
<accession>A0A9P0GUX1</accession>
<feature type="transmembrane region" description="Helical" evidence="10">
    <location>
        <begin position="306"/>
        <end position="325"/>
    </location>
</feature>
<name>A0A9P0GUX1_PHYSR</name>
<evidence type="ECO:0000313" key="12">
    <source>
        <dbReference type="Proteomes" id="UP001153712"/>
    </source>
</evidence>
<sequence length="401" mass="46786">MILSYPVYKKKSSSMENEIKRVSMSFSIKLFQYYGGFPQNHEFLNPGKIFYIKFVVKAVLSSFLLIGSILHLVHSIIVNIFNHVELDVAYSTALLIGYFLMLSLILKMDKIGKFYTELSNFKEYEKPMDFEETNRRYNKYALMHFIYIMIFVLTSSLFSNIFKIETCRRENMEKGIHEVCGLYLYVWLPFNIDFTPVKQIYAICQIISTTYVHTFIGVCAWMVLESSEHVSIRFKHSGYLYSLAGVENDARKKKILFHKAIKYHKYSIRLGELLAEIYYVFMFAHMFMTSVILGYDLYAFLKTYDVSTFIMSIAWVNGVFMVSHGGQRLQDMSRQVGDEVYASNWTDYDISMQKEVSFVIMRCQKHMSLKAIFIGDVGYMPFLSVLKAAYSYVMLMTNTGS</sequence>
<feature type="transmembrane region" description="Helical" evidence="10">
    <location>
        <begin position="200"/>
        <end position="224"/>
    </location>
</feature>